<evidence type="ECO:0000313" key="2">
    <source>
        <dbReference type="WBParaSite" id="ES5_v2.g29529.t1"/>
    </source>
</evidence>
<protein>
    <submittedName>
        <fullName evidence="2">Uncharacterized protein</fullName>
    </submittedName>
</protein>
<dbReference type="WBParaSite" id="ES5_v2.g29529.t1">
    <property type="protein sequence ID" value="ES5_v2.g29529.t1"/>
    <property type="gene ID" value="ES5_v2.g29529"/>
</dbReference>
<proteinExistence type="predicted"/>
<name>A0AC34GIP0_9BILA</name>
<sequence>MLKATFLGTCNSKFQALERSKAFAWELTHGQIKMAKNGQLKSPPIKEIEYHSCALYQGQFRMKLMENGSAIVNAMIKKDGKKVPILVRFYFVTNGISKTFGRTIPAQVVSMIHQQNGRLEIVAEFIEPLDARANVGSNRNV</sequence>
<dbReference type="Proteomes" id="UP000887579">
    <property type="component" value="Unplaced"/>
</dbReference>
<organism evidence="1 2">
    <name type="scientific">Panagrolaimus sp. ES5</name>
    <dbReference type="NCBI Taxonomy" id="591445"/>
    <lineage>
        <taxon>Eukaryota</taxon>
        <taxon>Metazoa</taxon>
        <taxon>Ecdysozoa</taxon>
        <taxon>Nematoda</taxon>
        <taxon>Chromadorea</taxon>
        <taxon>Rhabditida</taxon>
        <taxon>Tylenchina</taxon>
        <taxon>Panagrolaimomorpha</taxon>
        <taxon>Panagrolaimoidea</taxon>
        <taxon>Panagrolaimidae</taxon>
        <taxon>Panagrolaimus</taxon>
    </lineage>
</organism>
<reference evidence="2" key="1">
    <citation type="submission" date="2022-11" db="UniProtKB">
        <authorList>
            <consortium name="WormBaseParasite"/>
        </authorList>
    </citation>
    <scope>IDENTIFICATION</scope>
</reference>
<accession>A0AC34GIP0</accession>
<evidence type="ECO:0000313" key="1">
    <source>
        <dbReference type="Proteomes" id="UP000887579"/>
    </source>
</evidence>